<dbReference type="InterPro" id="IPR036388">
    <property type="entry name" value="WH-like_DNA-bd_sf"/>
</dbReference>
<evidence type="ECO:0000259" key="8">
    <source>
        <dbReference type="Pfam" id="PF04545"/>
    </source>
</evidence>
<dbReference type="SUPFAM" id="SSF88659">
    <property type="entry name" value="Sigma3 and sigma4 domains of RNA polymerase sigma factors"/>
    <property type="match status" value="1"/>
</dbReference>
<dbReference type="InterPro" id="IPR007630">
    <property type="entry name" value="RNA_pol_sigma70_r4"/>
</dbReference>
<keyword evidence="3" id="KW-0731">Sigma factor</keyword>
<dbReference type="SUPFAM" id="SSF88946">
    <property type="entry name" value="Sigma2 domain of RNA polymerase sigma factors"/>
    <property type="match status" value="1"/>
</dbReference>
<keyword evidence="4" id="KW-0238">DNA-binding</keyword>
<comment type="similarity">
    <text evidence="1">Belongs to the sigma-70 factor family. ECF subfamily.</text>
</comment>
<feature type="domain" description="RNA polymerase sigma-70 region 2" evidence="7">
    <location>
        <begin position="13"/>
        <end position="79"/>
    </location>
</feature>
<name>A0A3N2AU16_9MICO</name>
<dbReference type="Pfam" id="PF04542">
    <property type="entry name" value="Sigma70_r2"/>
    <property type="match status" value="1"/>
</dbReference>
<dbReference type="OrthoDB" id="3688906at2"/>
<dbReference type="AlphaFoldDB" id="A0A3N2AU16"/>
<dbReference type="GO" id="GO:0006352">
    <property type="term" value="P:DNA-templated transcription initiation"/>
    <property type="evidence" value="ECO:0007669"/>
    <property type="project" value="InterPro"/>
</dbReference>
<dbReference type="RefSeq" id="WP_123697400.1">
    <property type="nucleotide sequence ID" value="NZ_RKHJ01000001.1"/>
</dbReference>
<evidence type="ECO:0000256" key="3">
    <source>
        <dbReference type="ARBA" id="ARBA00023082"/>
    </source>
</evidence>
<evidence type="ECO:0000259" key="7">
    <source>
        <dbReference type="Pfam" id="PF04542"/>
    </source>
</evidence>
<dbReference type="Proteomes" id="UP000275456">
    <property type="component" value="Unassembled WGS sequence"/>
</dbReference>
<proteinExistence type="inferred from homology"/>
<dbReference type="InterPro" id="IPR013325">
    <property type="entry name" value="RNA_pol_sigma_r2"/>
</dbReference>
<evidence type="ECO:0000256" key="4">
    <source>
        <dbReference type="ARBA" id="ARBA00023125"/>
    </source>
</evidence>
<dbReference type="InterPro" id="IPR039425">
    <property type="entry name" value="RNA_pol_sigma-70-like"/>
</dbReference>
<dbReference type="InterPro" id="IPR014284">
    <property type="entry name" value="RNA_pol_sigma-70_dom"/>
</dbReference>
<sequence>MPARWEQVCAELVAHRGEALVRYAMLLSGDEEEARDMVQDALAATFGRLRNGFEVEQAEAYVRKAIANKFLDRARRGQRWRRIAPLVVEREGVDSGATLTGERLDMAHRLQRLSPRERACIVLRYDEDRTVEQIATELGISAGAVKRYLSDALGKLRGMLEREQGRADREAGGAAAEQDRTTGERT</sequence>
<keyword evidence="2" id="KW-0805">Transcription regulation</keyword>
<comment type="caution">
    <text evidence="9">The sequence shown here is derived from an EMBL/GenBank/DDBJ whole genome shotgun (WGS) entry which is preliminary data.</text>
</comment>
<feature type="domain" description="RNA polymerase sigma-70 region 4" evidence="8">
    <location>
        <begin position="110"/>
        <end position="157"/>
    </location>
</feature>
<evidence type="ECO:0000256" key="2">
    <source>
        <dbReference type="ARBA" id="ARBA00023015"/>
    </source>
</evidence>
<gene>
    <name evidence="9" type="ORF">EDD26_1790</name>
</gene>
<evidence type="ECO:0000313" key="10">
    <source>
        <dbReference type="Proteomes" id="UP000275456"/>
    </source>
</evidence>
<dbReference type="EMBL" id="RKHJ01000001">
    <property type="protein sequence ID" value="ROR66408.1"/>
    <property type="molecule type" value="Genomic_DNA"/>
</dbReference>
<evidence type="ECO:0000256" key="5">
    <source>
        <dbReference type="ARBA" id="ARBA00023163"/>
    </source>
</evidence>
<evidence type="ECO:0000256" key="6">
    <source>
        <dbReference type="SAM" id="MobiDB-lite"/>
    </source>
</evidence>
<keyword evidence="10" id="KW-1185">Reference proteome</keyword>
<reference evidence="9 10" key="1">
    <citation type="submission" date="2018-11" db="EMBL/GenBank/DDBJ databases">
        <title>Sequencing the genomes of 1000 actinobacteria strains.</title>
        <authorList>
            <person name="Klenk H.-P."/>
        </authorList>
    </citation>
    <scope>NUCLEOTIDE SEQUENCE [LARGE SCALE GENOMIC DNA]</scope>
    <source>
        <strain evidence="9 10">DSM 9580</strain>
    </source>
</reference>
<dbReference type="PANTHER" id="PTHR43133:SF50">
    <property type="entry name" value="ECF RNA POLYMERASE SIGMA FACTOR SIGM"/>
    <property type="match status" value="1"/>
</dbReference>
<dbReference type="GO" id="GO:0016987">
    <property type="term" value="F:sigma factor activity"/>
    <property type="evidence" value="ECO:0007669"/>
    <property type="project" value="UniProtKB-KW"/>
</dbReference>
<dbReference type="PANTHER" id="PTHR43133">
    <property type="entry name" value="RNA POLYMERASE ECF-TYPE SIGMA FACTO"/>
    <property type="match status" value="1"/>
</dbReference>
<dbReference type="Pfam" id="PF04545">
    <property type="entry name" value="Sigma70_r4"/>
    <property type="match status" value="1"/>
</dbReference>
<dbReference type="GO" id="GO:0003677">
    <property type="term" value="F:DNA binding"/>
    <property type="evidence" value="ECO:0007669"/>
    <property type="project" value="UniProtKB-KW"/>
</dbReference>
<accession>A0A3N2AU16</accession>
<dbReference type="InterPro" id="IPR013324">
    <property type="entry name" value="RNA_pol_sigma_r3/r4-like"/>
</dbReference>
<feature type="region of interest" description="Disordered" evidence="6">
    <location>
        <begin position="161"/>
        <end position="186"/>
    </location>
</feature>
<keyword evidence="5" id="KW-0804">Transcription</keyword>
<dbReference type="Gene3D" id="1.10.1740.10">
    <property type="match status" value="1"/>
</dbReference>
<evidence type="ECO:0000313" key="9">
    <source>
        <dbReference type="EMBL" id="ROR66408.1"/>
    </source>
</evidence>
<organism evidence="9 10">
    <name type="scientific">Agrococcus jenensis</name>
    <dbReference type="NCBI Taxonomy" id="46353"/>
    <lineage>
        <taxon>Bacteria</taxon>
        <taxon>Bacillati</taxon>
        <taxon>Actinomycetota</taxon>
        <taxon>Actinomycetes</taxon>
        <taxon>Micrococcales</taxon>
        <taxon>Microbacteriaceae</taxon>
        <taxon>Agrococcus</taxon>
    </lineage>
</organism>
<dbReference type="NCBIfam" id="TIGR02937">
    <property type="entry name" value="sigma70-ECF"/>
    <property type="match status" value="1"/>
</dbReference>
<evidence type="ECO:0000256" key="1">
    <source>
        <dbReference type="ARBA" id="ARBA00010641"/>
    </source>
</evidence>
<dbReference type="Gene3D" id="1.10.10.10">
    <property type="entry name" value="Winged helix-like DNA-binding domain superfamily/Winged helix DNA-binding domain"/>
    <property type="match status" value="1"/>
</dbReference>
<dbReference type="CDD" id="cd06171">
    <property type="entry name" value="Sigma70_r4"/>
    <property type="match status" value="1"/>
</dbReference>
<protein>
    <submittedName>
        <fullName evidence="9">RNA polymerase sigma factor (Sigma-70 family)</fullName>
    </submittedName>
</protein>
<dbReference type="InterPro" id="IPR007627">
    <property type="entry name" value="RNA_pol_sigma70_r2"/>
</dbReference>